<dbReference type="PRINTS" id="PR00032">
    <property type="entry name" value="HTHARAC"/>
</dbReference>
<evidence type="ECO:0000256" key="4">
    <source>
        <dbReference type="PROSITE-ProRule" id="PRU00169"/>
    </source>
</evidence>
<gene>
    <name evidence="7" type="ORF">DFR57_103109</name>
</gene>
<feature type="domain" description="Response regulatory" evidence="6">
    <location>
        <begin position="3"/>
        <end position="120"/>
    </location>
</feature>
<dbReference type="SUPFAM" id="SSF52172">
    <property type="entry name" value="CheY-like"/>
    <property type="match status" value="1"/>
</dbReference>
<proteinExistence type="predicted"/>
<keyword evidence="8" id="KW-1185">Reference proteome</keyword>
<dbReference type="GO" id="GO:0003700">
    <property type="term" value="F:DNA-binding transcription factor activity"/>
    <property type="evidence" value="ECO:0007669"/>
    <property type="project" value="InterPro"/>
</dbReference>
<dbReference type="Gene3D" id="1.10.10.60">
    <property type="entry name" value="Homeodomain-like"/>
    <property type="match status" value="2"/>
</dbReference>
<dbReference type="SUPFAM" id="SSF46689">
    <property type="entry name" value="Homeodomain-like"/>
    <property type="match status" value="2"/>
</dbReference>
<evidence type="ECO:0000259" key="5">
    <source>
        <dbReference type="PROSITE" id="PS01124"/>
    </source>
</evidence>
<dbReference type="RefSeq" id="WP_114351929.1">
    <property type="nucleotide sequence ID" value="NZ_QPJJ01000003.1"/>
</dbReference>
<reference evidence="7 8" key="1">
    <citation type="submission" date="2018-07" db="EMBL/GenBank/DDBJ databases">
        <title>Genomic Encyclopedia of Type Strains, Phase IV (KMG-IV): sequencing the most valuable type-strain genomes for metagenomic binning, comparative biology and taxonomic classification.</title>
        <authorList>
            <person name="Goeker M."/>
        </authorList>
    </citation>
    <scope>NUCLEOTIDE SEQUENCE [LARGE SCALE GENOMIC DNA]</scope>
    <source>
        <strain evidence="7 8">DSM 27696</strain>
    </source>
</reference>
<organism evidence="7 8">
    <name type="scientific">Saliterribacillus persicus</name>
    <dbReference type="NCBI Taxonomy" id="930114"/>
    <lineage>
        <taxon>Bacteria</taxon>
        <taxon>Bacillati</taxon>
        <taxon>Bacillota</taxon>
        <taxon>Bacilli</taxon>
        <taxon>Bacillales</taxon>
        <taxon>Bacillaceae</taxon>
        <taxon>Saliterribacillus</taxon>
    </lineage>
</organism>
<dbReference type="InterPro" id="IPR011006">
    <property type="entry name" value="CheY-like_superfamily"/>
</dbReference>
<dbReference type="InterPro" id="IPR018062">
    <property type="entry name" value="HTH_AraC-typ_CS"/>
</dbReference>
<dbReference type="CDD" id="cd17536">
    <property type="entry name" value="REC_YesN-like"/>
    <property type="match status" value="1"/>
</dbReference>
<comment type="caution">
    <text evidence="7">The sequence shown here is derived from an EMBL/GenBank/DDBJ whole genome shotgun (WGS) entry which is preliminary data.</text>
</comment>
<keyword evidence="3" id="KW-0804">Transcription</keyword>
<dbReference type="SMART" id="SM00342">
    <property type="entry name" value="HTH_ARAC"/>
    <property type="match status" value="1"/>
</dbReference>
<protein>
    <submittedName>
        <fullName evidence="7">Two-component system response regulator YesN</fullName>
    </submittedName>
</protein>
<evidence type="ECO:0000313" key="7">
    <source>
        <dbReference type="EMBL" id="RCW74813.1"/>
    </source>
</evidence>
<dbReference type="PROSITE" id="PS00041">
    <property type="entry name" value="HTH_ARAC_FAMILY_1"/>
    <property type="match status" value="1"/>
</dbReference>
<keyword evidence="4" id="KW-0597">Phosphoprotein</keyword>
<dbReference type="EMBL" id="QPJJ01000003">
    <property type="protein sequence ID" value="RCW74813.1"/>
    <property type="molecule type" value="Genomic_DNA"/>
</dbReference>
<evidence type="ECO:0000256" key="3">
    <source>
        <dbReference type="ARBA" id="ARBA00023163"/>
    </source>
</evidence>
<evidence type="ECO:0000256" key="1">
    <source>
        <dbReference type="ARBA" id="ARBA00023015"/>
    </source>
</evidence>
<dbReference type="Pfam" id="PF12833">
    <property type="entry name" value="HTH_18"/>
    <property type="match status" value="1"/>
</dbReference>
<dbReference type="OrthoDB" id="342399at2"/>
<dbReference type="AlphaFoldDB" id="A0A368Y3F7"/>
<dbReference type="GO" id="GO:0000160">
    <property type="term" value="P:phosphorelay signal transduction system"/>
    <property type="evidence" value="ECO:0007669"/>
    <property type="project" value="InterPro"/>
</dbReference>
<dbReference type="Pfam" id="PF00072">
    <property type="entry name" value="Response_reg"/>
    <property type="match status" value="1"/>
</dbReference>
<dbReference type="PROSITE" id="PS01124">
    <property type="entry name" value="HTH_ARAC_FAMILY_2"/>
    <property type="match status" value="1"/>
</dbReference>
<dbReference type="Proteomes" id="UP000252585">
    <property type="component" value="Unassembled WGS sequence"/>
</dbReference>
<sequence length="535" mass="63275">MYKVMLVDDDYPAIEFLTEAIDWNASGFELVSTHENGMLAFEYAKENPPDVLITDIGMPKMDGIELTKQMKKLKENIQVAIISCHNEFAYAQQALKLNVQDYILKESLDPDDLKRILLDCKKRLDNNATNMVKVKKLEHKVKLNHDYDNQKLLRQYMQGTSNKFLTLLDKDSKYIPVYFYINNYYKVKKNFMSIDTMQFAVLNIIKEIIDQQELSKVYSIHYEGNKGFLFYHHSLSIKNDVYKELNHLLALLQTAINKYLDIQISFMIGKKADANSLKKEIRSLIESEKQIFYSVTNSCMKRQDRIADYNGEEIFEFYQEVSNELKQAIFQRDMKNFEKHLNNWIEFCTSNNYNPKVVKEWFLRMILDLKMRLRTIPYLQSNYSVESLQEEVFLLDNIYELRGWLTEYAQNCLDETKEQLKNNYHKDVLSACYYVSNNIEKKLSLDEIAEHLFLNASYFSRLFKKEMQINFVEYVKQRKIERAKELLEITNDSVGYICQQLGYDNQSYFIKVFKKVVGCTPLEFRGNKQNGVFAK</sequence>
<dbReference type="PANTHER" id="PTHR43280">
    <property type="entry name" value="ARAC-FAMILY TRANSCRIPTIONAL REGULATOR"/>
    <property type="match status" value="1"/>
</dbReference>
<feature type="modified residue" description="4-aspartylphosphate" evidence="4">
    <location>
        <position position="55"/>
    </location>
</feature>
<dbReference type="PROSITE" id="PS50110">
    <property type="entry name" value="RESPONSE_REGULATORY"/>
    <property type="match status" value="1"/>
</dbReference>
<feature type="domain" description="HTH araC/xylS-type" evidence="5">
    <location>
        <begin position="429"/>
        <end position="527"/>
    </location>
</feature>
<evidence type="ECO:0000259" key="6">
    <source>
        <dbReference type="PROSITE" id="PS50110"/>
    </source>
</evidence>
<dbReference type="SMART" id="SM00448">
    <property type="entry name" value="REC"/>
    <property type="match status" value="1"/>
</dbReference>
<dbReference type="InterPro" id="IPR018060">
    <property type="entry name" value="HTH_AraC"/>
</dbReference>
<dbReference type="Gene3D" id="3.40.50.2300">
    <property type="match status" value="1"/>
</dbReference>
<name>A0A368Y3F7_9BACI</name>
<dbReference type="GO" id="GO:0043565">
    <property type="term" value="F:sequence-specific DNA binding"/>
    <property type="evidence" value="ECO:0007669"/>
    <property type="project" value="InterPro"/>
</dbReference>
<keyword evidence="2" id="KW-0238">DNA-binding</keyword>
<keyword evidence="1" id="KW-0805">Transcription regulation</keyword>
<evidence type="ECO:0000313" key="8">
    <source>
        <dbReference type="Proteomes" id="UP000252585"/>
    </source>
</evidence>
<accession>A0A368Y3F7</accession>
<dbReference type="InterPro" id="IPR020449">
    <property type="entry name" value="Tscrpt_reg_AraC-type_HTH"/>
</dbReference>
<dbReference type="InterPro" id="IPR001789">
    <property type="entry name" value="Sig_transdc_resp-reg_receiver"/>
</dbReference>
<dbReference type="InterPro" id="IPR009057">
    <property type="entry name" value="Homeodomain-like_sf"/>
</dbReference>
<evidence type="ECO:0000256" key="2">
    <source>
        <dbReference type="ARBA" id="ARBA00023125"/>
    </source>
</evidence>
<dbReference type="PANTHER" id="PTHR43280:SF2">
    <property type="entry name" value="HTH-TYPE TRANSCRIPTIONAL REGULATOR EXSA"/>
    <property type="match status" value="1"/>
</dbReference>